<evidence type="ECO:0000313" key="8">
    <source>
        <dbReference type="EMBL" id="GAA3758828.1"/>
    </source>
</evidence>
<name>A0ABP7G838_9ACTN</name>
<keyword evidence="4 7" id="KW-1133">Transmembrane helix</keyword>
<protein>
    <submittedName>
        <fullName evidence="8">NCS1 family nucleobase:cation symporter-1</fullName>
    </submittedName>
</protein>
<feature type="region of interest" description="Disordered" evidence="6">
    <location>
        <begin position="1"/>
        <end position="25"/>
    </location>
</feature>
<evidence type="ECO:0000256" key="3">
    <source>
        <dbReference type="ARBA" id="ARBA00022692"/>
    </source>
</evidence>
<feature type="compositionally biased region" description="Basic and acidic residues" evidence="6">
    <location>
        <begin position="10"/>
        <end position="25"/>
    </location>
</feature>
<dbReference type="PANTHER" id="PTHR30618:SF6">
    <property type="entry name" value="NCS1 FAMILY NUCLEOBASE:CATION SYMPORTER-1"/>
    <property type="match status" value="1"/>
</dbReference>
<evidence type="ECO:0000256" key="2">
    <source>
        <dbReference type="ARBA" id="ARBA00008974"/>
    </source>
</evidence>
<feature type="transmembrane region" description="Helical" evidence="7">
    <location>
        <begin position="380"/>
        <end position="405"/>
    </location>
</feature>
<dbReference type="Proteomes" id="UP001499884">
    <property type="component" value="Unassembled WGS sequence"/>
</dbReference>
<dbReference type="RefSeq" id="WP_345654904.1">
    <property type="nucleotide sequence ID" value="NZ_BAABEP010000079.1"/>
</dbReference>
<feature type="transmembrane region" description="Helical" evidence="7">
    <location>
        <begin position="434"/>
        <end position="454"/>
    </location>
</feature>
<feature type="transmembrane region" description="Helical" evidence="7">
    <location>
        <begin position="356"/>
        <end position="374"/>
    </location>
</feature>
<proteinExistence type="inferred from homology"/>
<feature type="transmembrane region" description="Helical" evidence="7">
    <location>
        <begin position="275"/>
        <end position="294"/>
    </location>
</feature>
<comment type="similarity">
    <text evidence="2">Belongs to the purine-cytosine permease (2.A.39) family.</text>
</comment>
<evidence type="ECO:0000313" key="9">
    <source>
        <dbReference type="Proteomes" id="UP001499884"/>
    </source>
</evidence>
<comment type="caution">
    <text evidence="8">The sequence shown here is derived from an EMBL/GenBank/DDBJ whole genome shotgun (WGS) entry which is preliminary data.</text>
</comment>
<feature type="transmembrane region" description="Helical" evidence="7">
    <location>
        <begin position="164"/>
        <end position="182"/>
    </location>
</feature>
<dbReference type="Pfam" id="PF02133">
    <property type="entry name" value="Transp_cyt_pur"/>
    <property type="match status" value="1"/>
</dbReference>
<dbReference type="EMBL" id="BAABEP010000079">
    <property type="protein sequence ID" value="GAA3758828.1"/>
    <property type="molecule type" value="Genomic_DNA"/>
</dbReference>
<organism evidence="8 9">
    <name type="scientific">Streptomyces tremellae</name>
    <dbReference type="NCBI Taxonomy" id="1124239"/>
    <lineage>
        <taxon>Bacteria</taxon>
        <taxon>Bacillati</taxon>
        <taxon>Actinomycetota</taxon>
        <taxon>Actinomycetes</taxon>
        <taxon>Kitasatosporales</taxon>
        <taxon>Streptomycetaceae</taxon>
        <taxon>Streptomyces</taxon>
    </lineage>
</organism>
<dbReference type="InterPro" id="IPR001248">
    <property type="entry name" value="Pur-cyt_permease"/>
</dbReference>
<evidence type="ECO:0000256" key="6">
    <source>
        <dbReference type="SAM" id="MobiDB-lite"/>
    </source>
</evidence>
<keyword evidence="9" id="KW-1185">Reference proteome</keyword>
<accession>A0ABP7G838</accession>
<feature type="transmembrane region" description="Helical" evidence="7">
    <location>
        <begin position="194"/>
        <end position="211"/>
    </location>
</feature>
<dbReference type="CDD" id="cd11555">
    <property type="entry name" value="SLC-NCS1sbd_u1"/>
    <property type="match status" value="1"/>
</dbReference>
<evidence type="ECO:0000256" key="5">
    <source>
        <dbReference type="ARBA" id="ARBA00023136"/>
    </source>
</evidence>
<gene>
    <name evidence="8" type="ORF">GCM10023082_61730</name>
</gene>
<keyword evidence="5 7" id="KW-0472">Membrane</keyword>
<evidence type="ECO:0000256" key="1">
    <source>
        <dbReference type="ARBA" id="ARBA00004141"/>
    </source>
</evidence>
<feature type="transmembrane region" description="Helical" evidence="7">
    <location>
        <begin position="236"/>
        <end position="255"/>
    </location>
</feature>
<dbReference type="Gene3D" id="1.10.4160.10">
    <property type="entry name" value="Hydantoin permease"/>
    <property type="match status" value="1"/>
</dbReference>
<feature type="transmembrane region" description="Helical" evidence="7">
    <location>
        <begin position="107"/>
        <end position="131"/>
    </location>
</feature>
<feature type="transmembrane region" description="Helical" evidence="7">
    <location>
        <begin position="314"/>
        <end position="335"/>
    </location>
</feature>
<keyword evidence="3 7" id="KW-0812">Transmembrane</keyword>
<feature type="transmembrane region" description="Helical" evidence="7">
    <location>
        <begin position="56"/>
        <end position="86"/>
    </location>
</feature>
<evidence type="ECO:0000256" key="4">
    <source>
        <dbReference type="ARBA" id="ARBA00022989"/>
    </source>
</evidence>
<reference evidence="9" key="1">
    <citation type="journal article" date="2019" name="Int. J. Syst. Evol. Microbiol.">
        <title>The Global Catalogue of Microorganisms (GCM) 10K type strain sequencing project: providing services to taxonomists for standard genome sequencing and annotation.</title>
        <authorList>
            <consortium name="The Broad Institute Genomics Platform"/>
            <consortium name="The Broad Institute Genome Sequencing Center for Infectious Disease"/>
            <person name="Wu L."/>
            <person name="Ma J."/>
        </authorList>
    </citation>
    <scope>NUCLEOTIDE SEQUENCE [LARGE SCALE GENOMIC DNA]</scope>
    <source>
        <strain evidence="9">JCM 30846</strain>
    </source>
</reference>
<evidence type="ECO:0000256" key="7">
    <source>
        <dbReference type="SAM" id="Phobius"/>
    </source>
</evidence>
<sequence length="492" mass="52929">MARASTAEAPDPRLHTARAPDPRLHNADLAPARERGWKVFDLFAMWMSDVHNLGNYTFAAGLLVLGMSAWQIFSSLLLGFVIIYVGMNLMGRIGQRTGLPFPVVARISFGVWGANIPALVRAVIAVLWYGIQTYLASVAVDVLLLTAVPGLTPWTRHSFLGLNALGWVSFLVLWAVQALIISRGMESVRRFQDFCGPAIWLVMIALAVWILDKAHWDISLTGSLKHTSAAGQVRQWFGAVGLILSTYGTLMLNFCDFSRFAPDARTVRRGNFWGLPINSTAFALVSVVVTAGSLKVFGHAITNPAELIAKVGNTFVLILGALMFAVATMGVNIVANFVSPAYDLANVWPKRITFKVGGMISTVASLVVLPWNLFSNPAVVDYFLGGLGAFLGPLFGIIVVDYYLVKRERVDVQALFTAEEGSPYHYRGGVNPKAVAVFVPTAAVSAVIALVPAFAPVAAYSWFVGTASSALLYRLVAGGGARQDPALAVKAG</sequence>
<dbReference type="InterPro" id="IPR045225">
    <property type="entry name" value="Uracil/uridine/allantoin_perm"/>
</dbReference>
<comment type="subcellular location">
    <subcellularLocation>
        <location evidence="1">Membrane</location>
        <topology evidence="1">Multi-pass membrane protein</topology>
    </subcellularLocation>
</comment>
<dbReference type="PANTHER" id="PTHR30618">
    <property type="entry name" value="NCS1 FAMILY PURINE/PYRIMIDINE TRANSPORTER"/>
    <property type="match status" value="1"/>
</dbReference>